<dbReference type="OrthoDB" id="2142040at2759"/>
<evidence type="ECO:0000259" key="1">
    <source>
        <dbReference type="Pfam" id="PF00024"/>
    </source>
</evidence>
<dbReference type="PANTHER" id="PTHR36695:SF12">
    <property type="entry name" value="AGAP008648-PA"/>
    <property type="match status" value="1"/>
</dbReference>
<gene>
    <name evidence="3" type="ORF">MEDL_56324</name>
</gene>
<dbReference type="EMBL" id="CAJPWZ010002730">
    <property type="protein sequence ID" value="CAG2244229.1"/>
    <property type="molecule type" value="Genomic_DNA"/>
</dbReference>
<evidence type="ECO:0000313" key="3">
    <source>
        <dbReference type="EMBL" id="CAG2244229.1"/>
    </source>
</evidence>
<dbReference type="Proteomes" id="UP000683360">
    <property type="component" value="Unassembled WGS sequence"/>
</dbReference>
<protein>
    <recommendedName>
        <fullName evidence="5">Farnesoic acid O-methyl transferase domain-containing protein</fullName>
    </recommendedName>
</protein>
<evidence type="ECO:0000313" key="4">
    <source>
        <dbReference type="Proteomes" id="UP000683360"/>
    </source>
</evidence>
<dbReference type="InterPro" id="IPR022041">
    <property type="entry name" value="Methyltransf_FA"/>
</dbReference>
<dbReference type="InterPro" id="IPR003609">
    <property type="entry name" value="Pan_app"/>
</dbReference>
<comment type="caution">
    <text evidence="3">The sequence shown here is derived from an EMBL/GenBank/DDBJ whole genome shotgun (WGS) entry which is preliminary data.</text>
</comment>
<evidence type="ECO:0008006" key="5">
    <source>
        <dbReference type="Google" id="ProtNLM"/>
    </source>
</evidence>
<name>A0A8S3UD63_MYTED</name>
<feature type="domain" description="Farnesoic acid O-methyl transferase" evidence="2">
    <location>
        <begin position="144"/>
        <end position="266"/>
    </location>
</feature>
<evidence type="ECO:0000259" key="2">
    <source>
        <dbReference type="Pfam" id="PF12248"/>
    </source>
</evidence>
<keyword evidence="4" id="KW-1185">Reference proteome</keyword>
<dbReference type="PANTHER" id="PTHR36695">
    <property type="entry name" value="AGAP008648-PA"/>
    <property type="match status" value="1"/>
</dbReference>
<organism evidence="3 4">
    <name type="scientific">Mytilus edulis</name>
    <name type="common">Blue mussel</name>
    <dbReference type="NCBI Taxonomy" id="6550"/>
    <lineage>
        <taxon>Eukaryota</taxon>
        <taxon>Metazoa</taxon>
        <taxon>Spiralia</taxon>
        <taxon>Lophotrochozoa</taxon>
        <taxon>Mollusca</taxon>
        <taxon>Bivalvia</taxon>
        <taxon>Autobranchia</taxon>
        <taxon>Pteriomorphia</taxon>
        <taxon>Mytilida</taxon>
        <taxon>Mytiloidea</taxon>
        <taxon>Mytilidae</taxon>
        <taxon>Mytilinae</taxon>
        <taxon>Mytilus</taxon>
    </lineage>
</organism>
<dbReference type="AlphaFoldDB" id="A0A8S3UD63"/>
<dbReference type="Pfam" id="PF12248">
    <property type="entry name" value="Methyltransf_FA"/>
    <property type="match status" value="1"/>
</dbReference>
<proteinExistence type="predicted"/>
<accession>A0A8S3UD63</accession>
<sequence>MTTTSRDNENQETQDDSIRTKNNVLNVINVDRYHSFNKTARILGYVQKFLDNCRNTVPNTRRLATTYLTPNDIHNATMKLIEAVQHQRYSDVFESLCSKSTHRHALDGIWIQSLMIGDKTSRNTPDIYNYYTSVSNYHIYPAQTQSMKFSVKTCHHANLLLSAAVDLQSSDLYEISIGDWANNRTKLHRKDKNGSMFTIHTPRIVSCTAQITFVISWKSNGNILLIKETQNGTEIIFDWTDPSPLVIKGVGIATAWGSEGLWIIQHTAVFTGHYCFVSGTYGFMSLLSTSIERSEIGCLSQCSPNDTCLGVNFNSDTNECQLISAAQPIIKDILEDWVLYTKCLQEDMMCLACLE</sequence>
<dbReference type="Pfam" id="PF00024">
    <property type="entry name" value="PAN_1"/>
    <property type="match status" value="1"/>
</dbReference>
<feature type="domain" description="Apple" evidence="1">
    <location>
        <begin position="297"/>
        <end position="327"/>
    </location>
</feature>
<reference evidence="3" key="1">
    <citation type="submission" date="2021-03" db="EMBL/GenBank/DDBJ databases">
        <authorList>
            <person name="Bekaert M."/>
        </authorList>
    </citation>
    <scope>NUCLEOTIDE SEQUENCE</scope>
</reference>